<accession>A0ABV8NCM8</accession>
<dbReference type="EMBL" id="JBHSCF010000043">
    <property type="protein sequence ID" value="MFC4189601.1"/>
    <property type="molecule type" value="Genomic_DNA"/>
</dbReference>
<evidence type="ECO:0000313" key="3">
    <source>
        <dbReference type="Proteomes" id="UP001595871"/>
    </source>
</evidence>
<keyword evidence="3" id="KW-1185">Reference proteome</keyword>
<evidence type="ECO:0000256" key="1">
    <source>
        <dbReference type="SAM" id="MobiDB-lite"/>
    </source>
</evidence>
<evidence type="ECO:0000313" key="2">
    <source>
        <dbReference type="EMBL" id="MFC4189601.1"/>
    </source>
</evidence>
<proteinExistence type="predicted"/>
<dbReference type="Proteomes" id="UP001595871">
    <property type="component" value="Unassembled WGS sequence"/>
</dbReference>
<reference evidence="3" key="1">
    <citation type="journal article" date="2019" name="Int. J. Syst. Evol. Microbiol.">
        <title>The Global Catalogue of Microorganisms (GCM) 10K type strain sequencing project: providing services to taxonomists for standard genome sequencing and annotation.</title>
        <authorList>
            <consortium name="The Broad Institute Genomics Platform"/>
            <consortium name="The Broad Institute Genome Sequencing Center for Infectious Disease"/>
            <person name="Wu L."/>
            <person name="Ma J."/>
        </authorList>
    </citation>
    <scope>NUCLEOTIDE SEQUENCE [LARGE SCALE GENOMIC DNA]</scope>
    <source>
        <strain evidence="3">CCM 3243</strain>
    </source>
</reference>
<comment type="caution">
    <text evidence="2">The sequence shown here is derived from an EMBL/GenBank/DDBJ whole genome shotgun (WGS) entry which is preliminary data.</text>
</comment>
<name>A0ABV8NCM8_9ACTN</name>
<gene>
    <name evidence="2" type="ORF">ACFO3R_24900</name>
</gene>
<feature type="region of interest" description="Disordered" evidence="1">
    <location>
        <begin position="1"/>
        <end position="23"/>
    </location>
</feature>
<dbReference type="RefSeq" id="WP_200696877.1">
    <property type="nucleotide sequence ID" value="NZ_BAAAYA010000008.1"/>
</dbReference>
<sequence>MATTTAEPQARKRRRKTRTKNVSPLPALVASQLTAGQIDLTPGKEHVICPACENWTPITGVLGTPVLVPHHTTPYHDRTATRRRCSNTNRRIVLDIEVEAWQEQLAERTEVSASVGSRRAKKVLPKPASPQTERILRGREERGPVTRRVEWAGVLYRVRQADQLRGAVPEGTQPAEGPEVPLDHLVPHQAAEQPEKGQLKCEHCGATESSLVDAVAAGWCRITRRSHCGRCAQRFPAWTRTSF</sequence>
<organism evidence="2 3">
    <name type="scientific">Streptomyces flavovirens</name>
    <dbReference type="NCBI Taxonomy" id="52258"/>
    <lineage>
        <taxon>Bacteria</taxon>
        <taxon>Bacillati</taxon>
        <taxon>Actinomycetota</taxon>
        <taxon>Actinomycetes</taxon>
        <taxon>Kitasatosporales</taxon>
        <taxon>Streptomycetaceae</taxon>
        <taxon>Streptomyces</taxon>
    </lineage>
</organism>
<protein>
    <submittedName>
        <fullName evidence="2">Uncharacterized protein</fullName>
    </submittedName>
</protein>